<dbReference type="PANTHER" id="PTHR22775">
    <property type="entry name" value="SORTING NEXIN"/>
    <property type="match status" value="1"/>
</dbReference>
<dbReference type="Pfam" id="PF00787">
    <property type="entry name" value="PX"/>
    <property type="match status" value="1"/>
</dbReference>
<dbReference type="CDD" id="cd06897">
    <property type="entry name" value="PX_SNARE"/>
    <property type="match status" value="1"/>
</dbReference>
<evidence type="ECO:0000256" key="3">
    <source>
        <dbReference type="ARBA" id="ARBA00023054"/>
    </source>
</evidence>
<dbReference type="PROSITE" id="PS50192">
    <property type="entry name" value="T_SNARE"/>
    <property type="match status" value="1"/>
</dbReference>
<feature type="domain" description="T-SNARE coiled-coil homology" evidence="6">
    <location>
        <begin position="327"/>
        <end position="389"/>
    </location>
</feature>
<keyword evidence="3" id="KW-0175">Coiled coil</keyword>
<dbReference type="OrthoDB" id="428895at2759"/>
<feature type="compositionally biased region" description="Low complexity" evidence="5">
    <location>
        <begin position="237"/>
        <end position="270"/>
    </location>
</feature>
<comment type="subcellular location">
    <subcellularLocation>
        <location evidence="1">Vacuole</location>
    </subcellularLocation>
</comment>
<dbReference type="InterPro" id="IPR000727">
    <property type="entry name" value="T_SNARE_dom"/>
</dbReference>
<feature type="region of interest" description="Disordered" evidence="5">
    <location>
        <begin position="236"/>
        <end position="273"/>
    </location>
</feature>
<evidence type="ECO:0000256" key="5">
    <source>
        <dbReference type="SAM" id="MobiDB-lite"/>
    </source>
</evidence>
<comment type="function">
    <text evidence="4">Essential for proper morphogenesis of the vacuole. May exist as structural reinforcement on the surface of the vacuolar membrane and be required for maintenance against rupture by osmotic pressure.</text>
</comment>
<dbReference type="Proteomes" id="UP000078561">
    <property type="component" value="Unassembled WGS sequence"/>
</dbReference>
<dbReference type="Gene3D" id="3.30.1520.10">
    <property type="entry name" value="Phox-like domain"/>
    <property type="match status" value="1"/>
</dbReference>
<dbReference type="GO" id="GO:0007034">
    <property type="term" value="P:vacuolar transport"/>
    <property type="evidence" value="ECO:0007669"/>
    <property type="project" value="UniProtKB-ARBA"/>
</dbReference>
<evidence type="ECO:0000259" key="6">
    <source>
        <dbReference type="PROSITE" id="PS50192"/>
    </source>
</evidence>
<dbReference type="SUPFAM" id="SSF58038">
    <property type="entry name" value="SNARE fusion complex"/>
    <property type="match status" value="1"/>
</dbReference>
<dbReference type="InterPro" id="IPR001683">
    <property type="entry name" value="PX_dom"/>
</dbReference>
<dbReference type="PROSITE" id="PS50195">
    <property type="entry name" value="PX"/>
    <property type="match status" value="1"/>
</dbReference>
<dbReference type="OMA" id="QASVRSW"/>
<organism evidence="8">
    <name type="scientific">Absidia glauca</name>
    <name type="common">Pin mould</name>
    <dbReference type="NCBI Taxonomy" id="4829"/>
    <lineage>
        <taxon>Eukaryota</taxon>
        <taxon>Fungi</taxon>
        <taxon>Fungi incertae sedis</taxon>
        <taxon>Mucoromycota</taxon>
        <taxon>Mucoromycotina</taxon>
        <taxon>Mucoromycetes</taxon>
        <taxon>Mucorales</taxon>
        <taxon>Cunninghamellaceae</taxon>
        <taxon>Absidia</taxon>
    </lineage>
</organism>
<keyword evidence="2" id="KW-0926">Vacuole</keyword>
<dbReference type="SMART" id="SM00312">
    <property type="entry name" value="PX"/>
    <property type="match status" value="1"/>
</dbReference>
<dbReference type="CDD" id="cd15858">
    <property type="entry name" value="SNARE_VAM7"/>
    <property type="match status" value="1"/>
</dbReference>
<sequence length="390" mass="44497">MTEVIQAIFIRESDTRQQPKPHTIYKVQVHAAVRNWTVWKRYSEFKKLHDQLVAIYPKHPPPVSFPGKSLFPSTFGDAQKIEDRRRRLEDYVRGILSDRDDRWRQTDVWRGFLAIPTGRPLEQSYTSESWLDEYQDMTQAARETRSLINKRATHIARNEISASHNCTMQAKKLVLTLATRLSTLEGGLHTLATGSWMSEGELRRRQDMLNTLKDEKDALLKLVSTGRQDHDLLYTPNNTSSASSNNGHVAATETTSATSTSTNHYSNNNNKGIQDRNALLGDKETSMVQRNSSGGRAFGAAFKQNQLAKETEVTRGLDNEGIVHYQQQLMEDQDQQVEQFSAILNRQKQLGYAIGDELETQNQMLDELDRDVGRTQTKMKFANKKLAKIK</sequence>
<name>A0A168KVC0_ABSGL</name>
<dbReference type="GO" id="GO:0097576">
    <property type="term" value="P:vacuole fusion"/>
    <property type="evidence" value="ECO:0007669"/>
    <property type="project" value="UniProtKB-ARBA"/>
</dbReference>
<evidence type="ECO:0000256" key="2">
    <source>
        <dbReference type="ARBA" id="ARBA00022554"/>
    </source>
</evidence>
<evidence type="ECO:0008006" key="10">
    <source>
        <dbReference type="Google" id="ProtNLM"/>
    </source>
</evidence>
<accession>A0A168KVC0</accession>
<protein>
    <recommendedName>
        <fullName evidence="10">PX domain-containing protein</fullName>
    </recommendedName>
</protein>
<dbReference type="GO" id="GO:0000329">
    <property type="term" value="C:fungal-type vacuole membrane"/>
    <property type="evidence" value="ECO:0007669"/>
    <property type="project" value="UniProtKB-ARBA"/>
</dbReference>
<dbReference type="InParanoid" id="A0A168KVC0"/>
<dbReference type="FunCoup" id="A0A168KVC0">
    <property type="interactions" value="84"/>
</dbReference>
<evidence type="ECO:0000313" key="9">
    <source>
        <dbReference type="Proteomes" id="UP000078561"/>
    </source>
</evidence>
<evidence type="ECO:0000256" key="4">
    <source>
        <dbReference type="ARBA" id="ARBA00054927"/>
    </source>
</evidence>
<evidence type="ECO:0000313" key="8">
    <source>
        <dbReference type="EMBL" id="SAL95541.1"/>
    </source>
</evidence>
<dbReference type="SUPFAM" id="SSF64268">
    <property type="entry name" value="PX domain"/>
    <property type="match status" value="1"/>
</dbReference>
<dbReference type="AlphaFoldDB" id="A0A168KVC0"/>
<dbReference type="Gene3D" id="1.20.5.110">
    <property type="match status" value="1"/>
</dbReference>
<evidence type="ECO:0000259" key="7">
    <source>
        <dbReference type="PROSITE" id="PS50195"/>
    </source>
</evidence>
<dbReference type="GO" id="GO:0016192">
    <property type="term" value="P:vesicle-mediated transport"/>
    <property type="evidence" value="ECO:0007669"/>
    <property type="project" value="UniProtKB-ARBA"/>
</dbReference>
<dbReference type="GO" id="GO:0035091">
    <property type="term" value="F:phosphatidylinositol binding"/>
    <property type="evidence" value="ECO:0007669"/>
    <property type="project" value="InterPro"/>
</dbReference>
<dbReference type="STRING" id="4829.A0A168KVC0"/>
<feature type="domain" description="PX" evidence="7">
    <location>
        <begin position="3"/>
        <end position="119"/>
    </location>
</feature>
<dbReference type="EMBL" id="LT550334">
    <property type="protein sequence ID" value="SAL95541.1"/>
    <property type="molecule type" value="Genomic_DNA"/>
</dbReference>
<evidence type="ECO:0000256" key="1">
    <source>
        <dbReference type="ARBA" id="ARBA00004116"/>
    </source>
</evidence>
<dbReference type="FunFam" id="1.20.5.110:FF:000058">
    <property type="entry name" value="VAM7p Vacuolar SNARE protein"/>
    <property type="match status" value="1"/>
</dbReference>
<keyword evidence="9" id="KW-1185">Reference proteome</keyword>
<reference evidence="8" key="1">
    <citation type="submission" date="2016-04" db="EMBL/GenBank/DDBJ databases">
        <authorList>
            <person name="Evans L.H."/>
            <person name="Alamgir A."/>
            <person name="Owens N."/>
            <person name="Weber N.D."/>
            <person name="Virtaneva K."/>
            <person name="Barbian K."/>
            <person name="Babar A."/>
            <person name="Rosenke K."/>
        </authorList>
    </citation>
    <scope>NUCLEOTIDE SEQUENCE [LARGE SCALE GENOMIC DNA]</scope>
    <source>
        <strain evidence="8">CBS 101.48</strain>
    </source>
</reference>
<dbReference type="InterPro" id="IPR036871">
    <property type="entry name" value="PX_dom_sf"/>
</dbReference>
<dbReference type="PANTHER" id="PTHR22775:SF3">
    <property type="entry name" value="SORTING NEXIN-13"/>
    <property type="match status" value="1"/>
</dbReference>
<proteinExistence type="predicted"/>
<dbReference type="SMART" id="SM00397">
    <property type="entry name" value="t_SNARE"/>
    <property type="match status" value="1"/>
</dbReference>
<gene>
    <name evidence="8" type="primary">ABSGL_00870.1 scaffold 958</name>
</gene>